<evidence type="ECO:0000313" key="14">
    <source>
        <dbReference type="Proteomes" id="UP000199135"/>
    </source>
</evidence>
<evidence type="ECO:0000313" key="13">
    <source>
        <dbReference type="EMBL" id="SEH57327.1"/>
    </source>
</evidence>
<evidence type="ECO:0000256" key="11">
    <source>
        <dbReference type="SAM" id="Phobius"/>
    </source>
</evidence>
<protein>
    <submittedName>
        <fullName evidence="13">Regulator of sigma E protease</fullName>
    </submittedName>
</protein>
<dbReference type="CDD" id="cd05709">
    <property type="entry name" value="S2P-M50"/>
    <property type="match status" value="1"/>
</dbReference>
<feature type="domain" description="Peptidase M50" evidence="12">
    <location>
        <begin position="14"/>
        <end position="445"/>
    </location>
</feature>
<evidence type="ECO:0000256" key="9">
    <source>
        <dbReference type="ARBA" id="ARBA00023049"/>
    </source>
</evidence>
<dbReference type="InterPro" id="IPR004387">
    <property type="entry name" value="Pept_M50_Zn"/>
</dbReference>
<dbReference type="GO" id="GO:0006508">
    <property type="term" value="P:proteolysis"/>
    <property type="evidence" value="ECO:0007669"/>
    <property type="project" value="UniProtKB-KW"/>
</dbReference>
<dbReference type="InterPro" id="IPR036034">
    <property type="entry name" value="PDZ_sf"/>
</dbReference>
<comment type="caution">
    <text evidence="13">The sequence shown here is derived from an EMBL/GenBank/DDBJ whole genome shotgun (WGS) entry which is preliminary data.</text>
</comment>
<evidence type="ECO:0000256" key="8">
    <source>
        <dbReference type="ARBA" id="ARBA00022989"/>
    </source>
</evidence>
<keyword evidence="8 11" id="KW-1133">Transmembrane helix</keyword>
<feature type="transmembrane region" description="Helical" evidence="11">
    <location>
        <begin position="6"/>
        <end position="24"/>
    </location>
</feature>
<gene>
    <name evidence="13" type="ORF">SAMN05216447_1068</name>
</gene>
<comment type="subcellular location">
    <subcellularLocation>
        <location evidence="2">Membrane</location>
        <topology evidence="2">Multi-pass membrane protein</topology>
    </subcellularLocation>
</comment>
<dbReference type="PANTHER" id="PTHR42837:SF2">
    <property type="entry name" value="MEMBRANE METALLOPROTEASE ARASP2, CHLOROPLASTIC-RELATED"/>
    <property type="match status" value="1"/>
</dbReference>
<evidence type="ECO:0000256" key="1">
    <source>
        <dbReference type="ARBA" id="ARBA00001947"/>
    </source>
</evidence>
<evidence type="ECO:0000256" key="5">
    <source>
        <dbReference type="ARBA" id="ARBA00022692"/>
    </source>
</evidence>
<evidence type="ECO:0000256" key="6">
    <source>
        <dbReference type="ARBA" id="ARBA00022801"/>
    </source>
</evidence>
<evidence type="ECO:0000256" key="4">
    <source>
        <dbReference type="ARBA" id="ARBA00022670"/>
    </source>
</evidence>
<evidence type="ECO:0000259" key="12">
    <source>
        <dbReference type="Pfam" id="PF02163"/>
    </source>
</evidence>
<keyword evidence="10 11" id="KW-0472">Membrane</keyword>
<keyword evidence="9" id="KW-0482">Metalloprotease</keyword>
<evidence type="ECO:0000256" key="3">
    <source>
        <dbReference type="ARBA" id="ARBA00007931"/>
    </source>
</evidence>
<keyword evidence="6" id="KW-0378">Hydrolase</keyword>
<keyword evidence="14" id="KW-1185">Reference proteome</keyword>
<comment type="cofactor">
    <cofactor evidence="1">
        <name>Zn(2+)</name>
        <dbReference type="ChEBI" id="CHEBI:29105"/>
    </cofactor>
</comment>
<dbReference type="PANTHER" id="PTHR42837">
    <property type="entry name" value="REGULATOR OF SIGMA-E PROTEASE RSEP"/>
    <property type="match status" value="1"/>
</dbReference>
<dbReference type="InterPro" id="IPR008915">
    <property type="entry name" value="Peptidase_M50"/>
</dbReference>
<sequence length="460" mass="49028">MSFAWGFLSAAFWGIVTLSALVIIHEGGHFIVAHLQGVRITEFFIGLPCRLHWSRKSRSFGTEFGVTPIFLGGYNRICGMEGTPDELLAPCLAIVQREGRVSAAAVAEELGCDVDRAYALLITLADWASVRPFYDPEKGEREGQREYPECFETVARDAALLTEFDSRNAVGDEGTAEPGAPCPIDGDPEDFLAHERSRVYAGRGFLGKVAILLAGPFVNIACAFLILVASFSLVGARVVLDAPVLGNVEEGSYAQAAGLLPGDRVTKVGGCSVATWGELCSALDQAGAHGGDFDVCYVRDGSESTCTVEVPEGQGMGHFGIDATIVTRRLSLDESLRASWTYCKTTVSFAFRLMMPQHTIETVNSASSVVGISAAAGQAAASGPNALLLFMALVSMSLGVMNLLPVPPLDGGKILIEVVQLIVGRPISTRAQNAVSYVGLAFFLFIFVLAVRNDVLRLLP</sequence>
<dbReference type="RefSeq" id="WP_078686754.1">
    <property type="nucleotide sequence ID" value="NZ_FNWT01000006.1"/>
</dbReference>
<evidence type="ECO:0000256" key="2">
    <source>
        <dbReference type="ARBA" id="ARBA00004141"/>
    </source>
</evidence>
<dbReference type="SUPFAM" id="SSF50156">
    <property type="entry name" value="PDZ domain-like"/>
    <property type="match status" value="1"/>
</dbReference>
<evidence type="ECO:0000256" key="10">
    <source>
        <dbReference type="ARBA" id="ARBA00023136"/>
    </source>
</evidence>
<accession>A0A1H6JE58</accession>
<keyword evidence="5 11" id="KW-0812">Transmembrane</keyword>
<keyword evidence="4 13" id="KW-0645">Protease</keyword>
<dbReference type="Pfam" id="PF02163">
    <property type="entry name" value="Peptidase_M50"/>
    <property type="match status" value="1"/>
</dbReference>
<reference evidence="13 14" key="1">
    <citation type="submission" date="2016-10" db="EMBL/GenBank/DDBJ databases">
        <authorList>
            <person name="Varghese N."/>
            <person name="Submissions S."/>
        </authorList>
    </citation>
    <scope>NUCLEOTIDE SEQUENCE [LARGE SCALE GENOMIC DNA]</scope>
    <source>
        <strain evidence="13 14">WCP15</strain>
    </source>
</reference>
<evidence type="ECO:0000256" key="7">
    <source>
        <dbReference type="ARBA" id="ARBA00022833"/>
    </source>
</evidence>
<dbReference type="EMBL" id="FNWT01000006">
    <property type="protein sequence ID" value="SEH57327.1"/>
    <property type="molecule type" value="Genomic_DNA"/>
</dbReference>
<comment type="similarity">
    <text evidence="3">Belongs to the peptidase M50B family.</text>
</comment>
<keyword evidence="7" id="KW-0862">Zinc</keyword>
<feature type="transmembrane region" description="Helical" evidence="11">
    <location>
        <begin position="434"/>
        <end position="451"/>
    </location>
</feature>
<name>A0A1H6JE58_9ACTN</name>
<feature type="transmembrane region" description="Helical" evidence="11">
    <location>
        <begin position="205"/>
        <end position="231"/>
    </location>
</feature>
<dbReference type="Gene3D" id="2.30.42.10">
    <property type="match status" value="1"/>
</dbReference>
<organism evidence="13 14">
    <name type="scientific">Parafannyhessea umbonata</name>
    <dbReference type="NCBI Taxonomy" id="604330"/>
    <lineage>
        <taxon>Bacteria</taxon>
        <taxon>Bacillati</taxon>
        <taxon>Actinomycetota</taxon>
        <taxon>Coriobacteriia</taxon>
        <taxon>Coriobacteriales</taxon>
        <taxon>Atopobiaceae</taxon>
        <taxon>Parafannyhessea</taxon>
    </lineage>
</organism>
<dbReference type="GO" id="GO:0008233">
    <property type="term" value="F:peptidase activity"/>
    <property type="evidence" value="ECO:0007669"/>
    <property type="project" value="UniProtKB-KW"/>
</dbReference>
<dbReference type="Proteomes" id="UP000199135">
    <property type="component" value="Unassembled WGS sequence"/>
</dbReference>
<proteinExistence type="inferred from homology"/>